<feature type="transmembrane region" description="Helical" evidence="7">
    <location>
        <begin position="55"/>
        <end position="76"/>
    </location>
</feature>
<feature type="region of interest" description="Disordered" evidence="6">
    <location>
        <begin position="438"/>
        <end position="462"/>
    </location>
</feature>
<evidence type="ECO:0000256" key="7">
    <source>
        <dbReference type="SAM" id="Phobius"/>
    </source>
</evidence>
<dbReference type="GO" id="GO:0005886">
    <property type="term" value="C:plasma membrane"/>
    <property type="evidence" value="ECO:0007669"/>
    <property type="project" value="TreeGrafter"/>
</dbReference>
<dbReference type="RefSeq" id="XP_060120785.1">
    <property type="nucleotide sequence ID" value="XM_060264802.1"/>
</dbReference>
<feature type="compositionally biased region" description="Basic and acidic residues" evidence="6">
    <location>
        <begin position="438"/>
        <end position="454"/>
    </location>
</feature>
<dbReference type="PANTHER" id="PTHR19432">
    <property type="entry name" value="SUGAR TRANSPORTER"/>
    <property type="match status" value="1"/>
</dbReference>
<dbReference type="GO" id="GO:0008506">
    <property type="term" value="F:sucrose:proton symporter activity"/>
    <property type="evidence" value="ECO:0007669"/>
    <property type="project" value="TreeGrafter"/>
</dbReference>
<name>A0AAF0J932_9BASI</name>
<dbReference type="AlphaFoldDB" id="A0AAF0J932"/>
<reference evidence="8" key="1">
    <citation type="submission" date="2023-03" db="EMBL/GenBank/DDBJ databases">
        <title>Mating type loci evolution in Malassezia.</title>
        <authorList>
            <person name="Coelho M.A."/>
        </authorList>
    </citation>
    <scope>NUCLEOTIDE SEQUENCE</scope>
    <source>
        <strain evidence="8">CBS 9431</strain>
    </source>
</reference>
<feature type="transmembrane region" description="Helical" evidence="7">
    <location>
        <begin position="214"/>
        <end position="233"/>
    </location>
</feature>
<feature type="transmembrane region" description="Helical" evidence="7">
    <location>
        <begin position="16"/>
        <end position="35"/>
    </location>
</feature>
<keyword evidence="5 7" id="KW-0472">Membrane</keyword>
<keyword evidence="9" id="KW-1185">Reference proteome</keyword>
<feature type="transmembrane region" description="Helical" evidence="7">
    <location>
        <begin position="276"/>
        <end position="296"/>
    </location>
</feature>
<feature type="transmembrane region" description="Helical" evidence="7">
    <location>
        <begin position="501"/>
        <end position="524"/>
    </location>
</feature>
<feature type="transmembrane region" description="Helical" evidence="7">
    <location>
        <begin position="132"/>
        <end position="151"/>
    </location>
</feature>
<evidence type="ECO:0008006" key="10">
    <source>
        <dbReference type="Google" id="ProtNLM"/>
    </source>
</evidence>
<sequence length="595" mass="64843">MAESGVSVARERGARWLRFGTLTLGLAGSQIIWSLELAYGTPYLLDIGLSKQATGLVWIAGPLSGLVTQPVLGSLSDSSTSRYRRRKYIVGSALMVAVGTCTIAFSEPIAAVLLDSLGVGYGDWDPVRKERVALVVQTLSVLGFWVLDFAVNGLQVISRALILDNAGSSEQNEANAWQARMLHAGNIVGYWCGWANLAEWPALRWVGGGQFRKFAMLSIAGMAACVAVTVLGTPETAYRHTTPPPTRGWQRVYVSLQQVWHVAKQLPLSIRRVCQVQLLATMSWFPFLFYSTTYIVDAARRHHDGRDASEKIGSFGMLLFALLSMLAGSFLPVVTVAGHASPHADGGAVAPLRSAWRQATLRSMWTFGCLSQALILFATFFVHTQEQALGLVMLMGVPWSIWTWVPFALLGEFVREAEAEPAQDAVEDQWSAQQIMDRHEPRQRTSVHDLENPSRRTSAHEGVAPQRIVSGSHVSSVVSRGREVPADGAAPLEDSIRGGTILGIHNLAIVLPQFLVALIASLIFRVTSHAPSKHRRGDDGDVAWVLRFGAVMALFAAALTRYIPLTQSERAARNIAGVRLPLDDDEEPEAAHDTP</sequence>
<gene>
    <name evidence="8" type="ORF">MJAP1_000835</name>
</gene>
<dbReference type="Proteomes" id="UP001217754">
    <property type="component" value="Chromosome 1"/>
</dbReference>
<dbReference type="InterPro" id="IPR036259">
    <property type="entry name" value="MFS_trans_sf"/>
</dbReference>
<keyword evidence="2" id="KW-0813">Transport</keyword>
<evidence type="ECO:0000256" key="4">
    <source>
        <dbReference type="ARBA" id="ARBA00022989"/>
    </source>
</evidence>
<dbReference type="EMBL" id="CP119958">
    <property type="protein sequence ID" value="WFD37888.1"/>
    <property type="molecule type" value="Genomic_DNA"/>
</dbReference>
<evidence type="ECO:0000313" key="9">
    <source>
        <dbReference type="Proteomes" id="UP001217754"/>
    </source>
</evidence>
<feature type="transmembrane region" description="Helical" evidence="7">
    <location>
        <begin position="360"/>
        <end position="381"/>
    </location>
</feature>
<proteinExistence type="predicted"/>
<keyword evidence="4 7" id="KW-1133">Transmembrane helix</keyword>
<feature type="transmembrane region" description="Helical" evidence="7">
    <location>
        <begin position="388"/>
        <end position="405"/>
    </location>
</feature>
<dbReference type="Gene3D" id="1.20.1250.20">
    <property type="entry name" value="MFS general substrate transporter like domains"/>
    <property type="match status" value="1"/>
</dbReference>
<comment type="subcellular location">
    <subcellularLocation>
        <location evidence="1">Membrane</location>
        <topology evidence="1">Multi-pass membrane protein</topology>
    </subcellularLocation>
</comment>
<dbReference type="PANTHER" id="PTHR19432:SF35">
    <property type="entry name" value="SOLUTE CARRIER FAMILY 45 MEMBER 3 ISOFORM X1"/>
    <property type="match status" value="1"/>
</dbReference>
<feature type="transmembrane region" description="Helical" evidence="7">
    <location>
        <begin position="544"/>
        <end position="563"/>
    </location>
</feature>
<feature type="transmembrane region" description="Helical" evidence="7">
    <location>
        <begin position="88"/>
        <end position="112"/>
    </location>
</feature>
<evidence type="ECO:0000256" key="5">
    <source>
        <dbReference type="ARBA" id="ARBA00023136"/>
    </source>
</evidence>
<accession>A0AAF0J932</accession>
<dbReference type="GeneID" id="85224484"/>
<evidence type="ECO:0000256" key="1">
    <source>
        <dbReference type="ARBA" id="ARBA00004141"/>
    </source>
</evidence>
<evidence type="ECO:0000256" key="3">
    <source>
        <dbReference type="ARBA" id="ARBA00022692"/>
    </source>
</evidence>
<protein>
    <recommendedName>
        <fullName evidence="10">General alpha-glucoside permease</fullName>
    </recommendedName>
</protein>
<organism evidence="8 9">
    <name type="scientific">Malassezia japonica</name>
    <dbReference type="NCBI Taxonomy" id="223818"/>
    <lineage>
        <taxon>Eukaryota</taxon>
        <taxon>Fungi</taxon>
        <taxon>Dikarya</taxon>
        <taxon>Basidiomycota</taxon>
        <taxon>Ustilaginomycotina</taxon>
        <taxon>Malasseziomycetes</taxon>
        <taxon>Malasseziales</taxon>
        <taxon>Malasseziaceae</taxon>
        <taxon>Malassezia</taxon>
    </lineage>
</organism>
<evidence type="ECO:0000313" key="8">
    <source>
        <dbReference type="EMBL" id="WFD37888.1"/>
    </source>
</evidence>
<evidence type="ECO:0000256" key="2">
    <source>
        <dbReference type="ARBA" id="ARBA00022448"/>
    </source>
</evidence>
<keyword evidence="3 7" id="KW-0812">Transmembrane</keyword>
<feature type="transmembrane region" description="Helical" evidence="7">
    <location>
        <begin position="317"/>
        <end position="340"/>
    </location>
</feature>
<evidence type="ECO:0000256" key="6">
    <source>
        <dbReference type="SAM" id="MobiDB-lite"/>
    </source>
</evidence>
<dbReference type="SUPFAM" id="SSF103473">
    <property type="entry name" value="MFS general substrate transporter"/>
    <property type="match status" value="1"/>
</dbReference>